<dbReference type="HOGENOM" id="CLU_019369_0_0_1"/>
<dbReference type="STRING" id="933852.A0A0C3BJI6"/>
<sequence>MSQRENKAPINRGQEDILYLQSNLPNIAMGEGVQGGQFGGMAKESTGWDVYNNEAKKVDTELVNDWRDSLNSLLLFAAIFAAVLTAFITESKKMLEQDPTEVLVDIMVFVTNNLANGTHTPYSRPEFLPNSIAVIVNSLFFASLSASLIAALASVVALQWVADYDAAITRGGSSPEDRAKRRQFRYAGVVSWNMSEIIAALPLLLYCSVIIFFAGLMIWMWNLNHIVGLVVIAGASIAILFYGISTFLSVIFVSAPFRTPLSRWMYSSTQFLLILVHRLSLLLHIPFTQTWFGSQSPMATAPRRREDFEVECRNELKVDALVWLANQLSLSQDSYERFLLLASELPKLENKDFLSPTFWEAPWLLILDLLGWKSFGINYERDVDPRDLQAMEVLTQCYRIPDIFTIVFPKDSLTYLSDNSKEEYWYQFCQAPPGQWSANSQQRIPNFLFLLLRDIPLPSESTRAQLELTIHLSRWRNSGAGGLIIESATSRTSDVSGITSDTSLVVVDSVLKITDWSSQDDDDRFKVILRRMMQVLMKDGESLSPEFLDLLRWRFEALVMEDYPGIDSTSCLSTPYQFCRSLAAQTGRDDKTNYMLLHQGFTVLLARNL</sequence>
<reference evidence="3 4" key="1">
    <citation type="submission" date="2014-04" db="EMBL/GenBank/DDBJ databases">
        <authorList>
            <consortium name="DOE Joint Genome Institute"/>
            <person name="Kuo A."/>
            <person name="Zuccaro A."/>
            <person name="Kohler A."/>
            <person name="Nagy L.G."/>
            <person name="Floudas D."/>
            <person name="Copeland A."/>
            <person name="Barry K.W."/>
            <person name="Cichocki N."/>
            <person name="Veneault-Fourrey C."/>
            <person name="LaButti K."/>
            <person name="Lindquist E.A."/>
            <person name="Lipzen A."/>
            <person name="Lundell T."/>
            <person name="Morin E."/>
            <person name="Murat C."/>
            <person name="Sun H."/>
            <person name="Tunlid A."/>
            <person name="Henrissat B."/>
            <person name="Grigoriev I.V."/>
            <person name="Hibbett D.S."/>
            <person name="Martin F."/>
            <person name="Nordberg H.P."/>
            <person name="Cantor M.N."/>
            <person name="Hua S.X."/>
        </authorList>
    </citation>
    <scope>NUCLEOTIDE SEQUENCE [LARGE SCALE GENOMIC DNA]</scope>
    <source>
        <strain evidence="3 4">MAFF 305830</strain>
    </source>
</reference>
<dbReference type="AlphaFoldDB" id="A0A0C3BJI6"/>
<dbReference type="OrthoDB" id="2973393at2759"/>
<feature type="transmembrane region" description="Helical" evidence="1">
    <location>
        <begin position="132"/>
        <end position="162"/>
    </location>
</feature>
<keyword evidence="1" id="KW-1133">Transmembrane helix</keyword>
<name>A0A0C3BJI6_SERVB</name>
<dbReference type="EMBL" id="KN824280">
    <property type="protein sequence ID" value="KIM32249.1"/>
    <property type="molecule type" value="Genomic_DNA"/>
</dbReference>
<protein>
    <recommendedName>
        <fullName evidence="2">DUF6535 domain-containing protein</fullName>
    </recommendedName>
</protein>
<reference evidence="4" key="2">
    <citation type="submission" date="2015-01" db="EMBL/GenBank/DDBJ databases">
        <title>Evolutionary Origins and Diversification of the Mycorrhizal Mutualists.</title>
        <authorList>
            <consortium name="DOE Joint Genome Institute"/>
            <consortium name="Mycorrhizal Genomics Consortium"/>
            <person name="Kohler A."/>
            <person name="Kuo A."/>
            <person name="Nagy L.G."/>
            <person name="Floudas D."/>
            <person name="Copeland A."/>
            <person name="Barry K.W."/>
            <person name="Cichocki N."/>
            <person name="Veneault-Fourrey C."/>
            <person name="LaButti K."/>
            <person name="Lindquist E.A."/>
            <person name="Lipzen A."/>
            <person name="Lundell T."/>
            <person name="Morin E."/>
            <person name="Murat C."/>
            <person name="Riley R."/>
            <person name="Ohm R."/>
            <person name="Sun H."/>
            <person name="Tunlid A."/>
            <person name="Henrissat B."/>
            <person name="Grigoriev I.V."/>
            <person name="Hibbett D.S."/>
            <person name="Martin F."/>
        </authorList>
    </citation>
    <scope>NUCLEOTIDE SEQUENCE [LARGE SCALE GENOMIC DNA]</scope>
    <source>
        <strain evidence="4">MAFF 305830</strain>
    </source>
</reference>
<feature type="transmembrane region" description="Helical" evidence="1">
    <location>
        <begin position="197"/>
        <end position="219"/>
    </location>
</feature>
<feature type="transmembrane region" description="Helical" evidence="1">
    <location>
        <begin position="70"/>
        <end position="88"/>
    </location>
</feature>
<accession>A0A0C3BJI6</accession>
<evidence type="ECO:0000313" key="3">
    <source>
        <dbReference type="EMBL" id="KIM32249.1"/>
    </source>
</evidence>
<dbReference type="Proteomes" id="UP000054097">
    <property type="component" value="Unassembled WGS sequence"/>
</dbReference>
<dbReference type="Pfam" id="PF20153">
    <property type="entry name" value="DUF6535"/>
    <property type="match status" value="1"/>
</dbReference>
<feature type="transmembrane region" description="Helical" evidence="1">
    <location>
        <begin position="264"/>
        <end position="285"/>
    </location>
</feature>
<proteinExistence type="predicted"/>
<keyword evidence="1" id="KW-0472">Membrane</keyword>
<organism evidence="3 4">
    <name type="scientific">Serendipita vermifera MAFF 305830</name>
    <dbReference type="NCBI Taxonomy" id="933852"/>
    <lineage>
        <taxon>Eukaryota</taxon>
        <taxon>Fungi</taxon>
        <taxon>Dikarya</taxon>
        <taxon>Basidiomycota</taxon>
        <taxon>Agaricomycotina</taxon>
        <taxon>Agaricomycetes</taxon>
        <taxon>Sebacinales</taxon>
        <taxon>Serendipitaceae</taxon>
        <taxon>Serendipita</taxon>
    </lineage>
</organism>
<feature type="transmembrane region" description="Helical" evidence="1">
    <location>
        <begin position="226"/>
        <end position="252"/>
    </location>
</feature>
<evidence type="ECO:0000259" key="2">
    <source>
        <dbReference type="Pfam" id="PF20153"/>
    </source>
</evidence>
<keyword evidence="4" id="KW-1185">Reference proteome</keyword>
<keyword evidence="1" id="KW-0812">Transmembrane</keyword>
<feature type="non-terminal residue" evidence="3">
    <location>
        <position position="609"/>
    </location>
</feature>
<evidence type="ECO:0000256" key="1">
    <source>
        <dbReference type="SAM" id="Phobius"/>
    </source>
</evidence>
<gene>
    <name evidence="3" type="ORF">M408DRAFT_20567</name>
</gene>
<evidence type="ECO:0000313" key="4">
    <source>
        <dbReference type="Proteomes" id="UP000054097"/>
    </source>
</evidence>
<dbReference type="InterPro" id="IPR045338">
    <property type="entry name" value="DUF6535"/>
</dbReference>
<feature type="domain" description="DUF6535" evidence="2">
    <location>
        <begin position="48"/>
        <end position="222"/>
    </location>
</feature>